<reference evidence="2" key="1">
    <citation type="journal article" date="2021" name="Proc. Natl. Acad. Sci. U.S.A.">
        <title>A Catalog of Tens of Thousands of Viruses from Human Metagenomes Reveals Hidden Associations with Chronic Diseases.</title>
        <authorList>
            <person name="Tisza M.J."/>
            <person name="Buck C.B."/>
        </authorList>
    </citation>
    <scope>NUCLEOTIDE SEQUENCE</scope>
    <source>
        <strain evidence="2">Ct25F5</strain>
    </source>
</reference>
<dbReference type="Pfam" id="PF09682">
    <property type="entry name" value="Phage_holin_6_1"/>
    <property type="match status" value="1"/>
</dbReference>
<keyword evidence="1" id="KW-0472">Membrane</keyword>
<protein>
    <submittedName>
        <fullName evidence="2">Holin</fullName>
    </submittedName>
</protein>
<dbReference type="InterPro" id="IPR010026">
    <property type="entry name" value="Phage_holin_LL-H"/>
</dbReference>
<evidence type="ECO:0000313" key="2">
    <source>
        <dbReference type="EMBL" id="DAD73178.1"/>
    </source>
</evidence>
<keyword evidence="1" id="KW-1133">Transmembrane helix</keyword>
<dbReference type="EMBL" id="BK014731">
    <property type="protein sequence ID" value="DAD73178.1"/>
    <property type="molecule type" value="Genomic_DNA"/>
</dbReference>
<feature type="transmembrane region" description="Helical" evidence="1">
    <location>
        <begin position="6"/>
        <end position="27"/>
    </location>
</feature>
<accession>A0A8S5LTC6</accession>
<evidence type="ECO:0000256" key="1">
    <source>
        <dbReference type="SAM" id="Phobius"/>
    </source>
</evidence>
<organism evidence="2">
    <name type="scientific">Myoviridae sp. ct25F5</name>
    <dbReference type="NCBI Taxonomy" id="2826604"/>
    <lineage>
        <taxon>Viruses</taxon>
        <taxon>Duplodnaviria</taxon>
        <taxon>Heunggongvirae</taxon>
        <taxon>Uroviricota</taxon>
        <taxon>Caudoviricetes</taxon>
    </lineage>
</organism>
<keyword evidence="1" id="KW-0812">Transmembrane</keyword>
<sequence length="99" mass="10837">MFDITPIVKALFALMGAVVVYILIPYIKSKSTVEQQQSINGWIKIAVSAAEQLYAGSGRGEEKKTYVLNFLADKGFKLDAESLDAMIEAAVFELNSGLF</sequence>
<name>A0A8S5LTC6_9CAUD</name>
<proteinExistence type="predicted"/>